<evidence type="ECO:0000313" key="10">
    <source>
        <dbReference type="Proteomes" id="UP000601171"/>
    </source>
</evidence>
<dbReference type="GO" id="GO:0009246">
    <property type="term" value="P:enterobacterial common antigen biosynthetic process"/>
    <property type="evidence" value="ECO:0007669"/>
    <property type="project" value="TreeGrafter"/>
</dbReference>
<evidence type="ECO:0000259" key="8">
    <source>
        <dbReference type="Pfam" id="PF01757"/>
    </source>
</evidence>
<gene>
    <name evidence="9" type="ORF">H8707_06475</name>
</gene>
<evidence type="ECO:0000256" key="3">
    <source>
        <dbReference type="ARBA" id="ARBA00022475"/>
    </source>
</evidence>
<dbReference type="PANTHER" id="PTHR40074">
    <property type="entry name" value="O-ACETYLTRANSFERASE WECH"/>
    <property type="match status" value="1"/>
</dbReference>
<keyword evidence="9" id="KW-0808">Transferase</keyword>
<keyword evidence="5 7" id="KW-1133">Transmembrane helix</keyword>
<keyword evidence="6 7" id="KW-0472">Membrane</keyword>
<feature type="transmembrane region" description="Helical" evidence="7">
    <location>
        <begin position="155"/>
        <end position="175"/>
    </location>
</feature>
<feature type="transmembrane region" description="Helical" evidence="7">
    <location>
        <begin position="331"/>
        <end position="355"/>
    </location>
</feature>
<dbReference type="Proteomes" id="UP000601171">
    <property type="component" value="Unassembled WGS sequence"/>
</dbReference>
<comment type="similarity">
    <text evidence="2">Belongs to the acyltransferase 3 family.</text>
</comment>
<dbReference type="RefSeq" id="WP_262429326.1">
    <property type="nucleotide sequence ID" value="NZ_JACRTG010000016.1"/>
</dbReference>
<evidence type="ECO:0000256" key="1">
    <source>
        <dbReference type="ARBA" id="ARBA00004651"/>
    </source>
</evidence>
<feature type="transmembrane region" description="Helical" evidence="7">
    <location>
        <begin position="292"/>
        <end position="311"/>
    </location>
</feature>
<evidence type="ECO:0000256" key="5">
    <source>
        <dbReference type="ARBA" id="ARBA00022989"/>
    </source>
</evidence>
<dbReference type="Pfam" id="PF01757">
    <property type="entry name" value="Acyl_transf_3"/>
    <property type="match status" value="1"/>
</dbReference>
<evidence type="ECO:0000313" key="9">
    <source>
        <dbReference type="EMBL" id="MBC8587879.1"/>
    </source>
</evidence>
<keyword evidence="3" id="KW-1003">Cell membrane</keyword>
<evidence type="ECO:0000256" key="4">
    <source>
        <dbReference type="ARBA" id="ARBA00022692"/>
    </source>
</evidence>
<protein>
    <submittedName>
        <fullName evidence="9">Acyltransferase</fullName>
    </submittedName>
</protein>
<feature type="transmembrane region" description="Helical" evidence="7">
    <location>
        <begin position="43"/>
        <end position="63"/>
    </location>
</feature>
<feature type="transmembrane region" description="Helical" evidence="7">
    <location>
        <begin position="225"/>
        <end position="243"/>
    </location>
</feature>
<dbReference type="GO" id="GO:0016413">
    <property type="term" value="F:O-acetyltransferase activity"/>
    <property type="evidence" value="ECO:0007669"/>
    <property type="project" value="TreeGrafter"/>
</dbReference>
<feature type="transmembrane region" description="Helical" evidence="7">
    <location>
        <begin position="195"/>
        <end position="213"/>
    </location>
</feature>
<dbReference type="GO" id="GO:0005886">
    <property type="term" value="C:plasma membrane"/>
    <property type="evidence" value="ECO:0007669"/>
    <property type="project" value="UniProtKB-SubCell"/>
</dbReference>
<feature type="transmembrane region" description="Helical" evidence="7">
    <location>
        <begin position="263"/>
        <end position="280"/>
    </location>
</feature>
<dbReference type="InterPro" id="IPR002656">
    <property type="entry name" value="Acyl_transf_3_dom"/>
</dbReference>
<comment type="caution">
    <text evidence="9">The sequence shown here is derived from an EMBL/GenBank/DDBJ whole genome shotgun (WGS) entry which is preliminary data.</text>
</comment>
<dbReference type="PANTHER" id="PTHR40074:SF2">
    <property type="entry name" value="O-ACETYLTRANSFERASE WECH"/>
    <property type="match status" value="1"/>
</dbReference>
<feature type="transmembrane region" description="Helical" evidence="7">
    <location>
        <begin position="83"/>
        <end position="103"/>
    </location>
</feature>
<name>A0A926IJC5_9FIRM</name>
<evidence type="ECO:0000256" key="6">
    <source>
        <dbReference type="ARBA" id="ARBA00023136"/>
    </source>
</evidence>
<feature type="transmembrane region" description="Helical" evidence="7">
    <location>
        <begin position="123"/>
        <end position="143"/>
    </location>
</feature>
<sequence>MELYYMRAISAFGIFTIHATGGFALYSQFSSKVMHLSTFLNQFFRFGTPVFMMLSGFVLFYNYRIPEEFDAKKFYKKKAVYLILPYIIWAIGYFLFKAYLYRIPVGENWFGGLIKDILLGNTFSHLYFIFLIVQFYILFPLFIKYLSNSMINKPVKTFISIFVLQAALLIYEFYFKVPTNIAIFKFIDEYYWKTAMGWFYYFLTGGIIGYHYDKFVEMVEKHIKKIGIIYILSAAFFLGEVYLNIYTNNNMSEFEKYGSIRPMNMIYGLTTFTVLVWVTRRIKDMDKSSVRLLKSFGTYSLGVYFAHPMVLEFIKQKLMANFPRWIGYGRLSSFLIIYALGWILTTGLVFLIALFEPRWLLIGRVPKLVIREKKKLEETKR</sequence>
<reference evidence="9" key="1">
    <citation type="submission" date="2020-08" db="EMBL/GenBank/DDBJ databases">
        <title>Genome public.</title>
        <authorList>
            <person name="Liu C."/>
            <person name="Sun Q."/>
        </authorList>
    </citation>
    <scope>NUCLEOTIDE SEQUENCE</scope>
    <source>
        <strain evidence="9">BX21</strain>
    </source>
</reference>
<evidence type="ECO:0000256" key="2">
    <source>
        <dbReference type="ARBA" id="ARBA00007400"/>
    </source>
</evidence>
<organism evidence="9 10">
    <name type="scientific">Paratissierella segnis</name>
    <dbReference type="NCBI Taxonomy" id="2763679"/>
    <lineage>
        <taxon>Bacteria</taxon>
        <taxon>Bacillati</taxon>
        <taxon>Bacillota</taxon>
        <taxon>Tissierellia</taxon>
        <taxon>Tissierellales</taxon>
        <taxon>Tissierellaceae</taxon>
        <taxon>Paratissierella</taxon>
    </lineage>
</organism>
<proteinExistence type="inferred from homology"/>
<keyword evidence="10" id="KW-1185">Reference proteome</keyword>
<keyword evidence="9" id="KW-0012">Acyltransferase</keyword>
<dbReference type="EMBL" id="JACRTG010000016">
    <property type="protein sequence ID" value="MBC8587879.1"/>
    <property type="molecule type" value="Genomic_DNA"/>
</dbReference>
<feature type="domain" description="Acyltransferase 3" evidence="8">
    <location>
        <begin position="5"/>
        <end position="353"/>
    </location>
</feature>
<comment type="subcellular location">
    <subcellularLocation>
        <location evidence="1">Cell membrane</location>
        <topology evidence="1">Multi-pass membrane protein</topology>
    </subcellularLocation>
</comment>
<evidence type="ECO:0000256" key="7">
    <source>
        <dbReference type="SAM" id="Phobius"/>
    </source>
</evidence>
<accession>A0A926IJC5</accession>
<keyword evidence="4 7" id="KW-0812">Transmembrane</keyword>
<dbReference type="AlphaFoldDB" id="A0A926IJC5"/>